<accession>A0A9W9ENY1</accession>
<keyword evidence="1" id="KW-1133">Transmembrane helix</keyword>
<dbReference type="AlphaFoldDB" id="A0A9W9ENY1"/>
<protein>
    <submittedName>
        <fullName evidence="2">Uncharacterized protein</fullName>
    </submittedName>
</protein>
<reference evidence="2" key="1">
    <citation type="submission" date="2022-11" db="EMBL/GenBank/DDBJ databases">
        <authorList>
            <person name="Petersen C."/>
        </authorList>
    </citation>
    <scope>NUCLEOTIDE SEQUENCE</scope>
    <source>
        <strain evidence="2">IBT 30761</strain>
    </source>
</reference>
<reference evidence="2" key="2">
    <citation type="journal article" date="2023" name="IMA Fungus">
        <title>Comparative genomic study of the Penicillium genus elucidates a diverse pangenome and 15 lateral gene transfer events.</title>
        <authorList>
            <person name="Petersen C."/>
            <person name="Sorensen T."/>
            <person name="Nielsen M.R."/>
            <person name="Sondergaard T.E."/>
            <person name="Sorensen J.L."/>
            <person name="Fitzpatrick D.A."/>
            <person name="Frisvad J.C."/>
            <person name="Nielsen K.L."/>
        </authorList>
    </citation>
    <scope>NUCLEOTIDE SEQUENCE</scope>
    <source>
        <strain evidence="2">IBT 30761</strain>
    </source>
</reference>
<keyword evidence="1" id="KW-0812">Transmembrane</keyword>
<keyword evidence="3" id="KW-1185">Reference proteome</keyword>
<dbReference type="EMBL" id="JAPQKI010000010">
    <property type="protein sequence ID" value="KAJ5085204.1"/>
    <property type="molecule type" value="Genomic_DNA"/>
</dbReference>
<comment type="caution">
    <text evidence="2">The sequence shown here is derived from an EMBL/GenBank/DDBJ whole genome shotgun (WGS) entry which is preliminary data.</text>
</comment>
<evidence type="ECO:0000313" key="3">
    <source>
        <dbReference type="Proteomes" id="UP001149074"/>
    </source>
</evidence>
<organism evidence="2 3">
    <name type="scientific">Penicillium argentinense</name>
    <dbReference type="NCBI Taxonomy" id="1131581"/>
    <lineage>
        <taxon>Eukaryota</taxon>
        <taxon>Fungi</taxon>
        <taxon>Dikarya</taxon>
        <taxon>Ascomycota</taxon>
        <taxon>Pezizomycotina</taxon>
        <taxon>Eurotiomycetes</taxon>
        <taxon>Eurotiomycetidae</taxon>
        <taxon>Eurotiales</taxon>
        <taxon>Aspergillaceae</taxon>
        <taxon>Penicillium</taxon>
    </lineage>
</organism>
<feature type="transmembrane region" description="Helical" evidence="1">
    <location>
        <begin position="107"/>
        <end position="128"/>
    </location>
</feature>
<feature type="transmembrane region" description="Helical" evidence="1">
    <location>
        <begin position="44"/>
        <end position="67"/>
    </location>
</feature>
<dbReference type="GeneID" id="81361445"/>
<sequence length="152" mass="16692">MGAIMYNLWTSETSGPRLATRLLDAIIAIVGIICIATGSRYPVYGSICYIILGIAALLSLIISAFIYSQKLFHPGFLILPDFALAAVHWIFGISYALSANFSQRGGVIIAVFLLIVAVLHTLFFVSVCRDTHVRRQRSNPTARTKNEAEMDV</sequence>
<gene>
    <name evidence="2" type="ORF">N7532_009975</name>
</gene>
<evidence type="ECO:0000313" key="2">
    <source>
        <dbReference type="EMBL" id="KAJ5085204.1"/>
    </source>
</evidence>
<dbReference type="OrthoDB" id="4493262at2759"/>
<feature type="transmembrane region" description="Helical" evidence="1">
    <location>
        <begin position="21"/>
        <end position="38"/>
    </location>
</feature>
<evidence type="ECO:0000256" key="1">
    <source>
        <dbReference type="SAM" id="Phobius"/>
    </source>
</evidence>
<proteinExistence type="predicted"/>
<name>A0A9W9ENY1_9EURO</name>
<dbReference type="Proteomes" id="UP001149074">
    <property type="component" value="Unassembled WGS sequence"/>
</dbReference>
<feature type="transmembrane region" description="Helical" evidence="1">
    <location>
        <begin position="79"/>
        <end position="101"/>
    </location>
</feature>
<keyword evidence="1" id="KW-0472">Membrane</keyword>
<dbReference type="RefSeq" id="XP_056469882.1">
    <property type="nucleotide sequence ID" value="XM_056622466.1"/>
</dbReference>